<name>A0ABU5UEM1_9CYAN</name>
<dbReference type="RefSeq" id="WP_323196311.1">
    <property type="nucleotide sequence ID" value="NZ_JAYGHG010000017.1"/>
</dbReference>
<dbReference type="Pfam" id="PF25984">
    <property type="entry name" value="BSH_YknX"/>
    <property type="match status" value="1"/>
</dbReference>
<evidence type="ECO:0000256" key="2">
    <source>
        <dbReference type="ARBA" id="ARBA00023054"/>
    </source>
</evidence>
<dbReference type="Gene3D" id="2.40.30.170">
    <property type="match status" value="1"/>
</dbReference>
<dbReference type="Gene3D" id="2.40.50.100">
    <property type="match status" value="1"/>
</dbReference>
<comment type="subcellular location">
    <subcellularLocation>
        <location evidence="1">Cell envelope</location>
    </subcellularLocation>
</comment>
<evidence type="ECO:0000259" key="4">
    <source>
        <dbReference type="Pfam" id="PF25984"/>
    </source>
</evidence>
<dbReference type="PANTHER" id="PTHR32347:SF27">
    <property type="entry name" value="RND EFFLUX PUMP MEMBRANE FUSION PROTEIN BARREL-SANDWICH DOMAIN-CONTAINING PROTEIN"/>
    <property type="match status" value="1"/>
</dbReference>
<evidence type="ECO:0000256" key="3">
    <source>
        <dbReference type="SAM" id="Coils"/>
    </source>
</evidence>
<accession>A0ABU5UEM1</accession>
<feature type="coiled-coil region" evidence="3">
    <location>
        <begin position="103"/>
        <end position="137"/>
    </location>
</feature>
<protein>
    <submittedName>
        <fullName evidence="5">Biotin/lipoyl-binding protein</fullName>
    </submittedName>
</protein>
<dbReference type="Gene3D" id="1.10.287.470">
    <property type="entry name" value="Helix hairpin bin"/>
    <property type="match status" value="1"/>
</dbReference>
<reference evidence="5 6" key="1">
    <citation type="submission" date="2023-12" db="EMBL/GenBank/DDBJ databases">
        <title>Baltic Sea Cyanobacteria.</title>
        <authorList>
            <person name="Delbaje E."/>
            <person name="Fewer D.P."/>
            <person name="Shishido T.K."/>
        </authorList>
    </citation>
    <scope>NUCLEOTIDE SEQUENCE [LARGE SCALE GENOMIC DNA]</scope>
    <source>
        <strain evidence="5 6">UHCC-0300</strain>
    </source>
</reference>
<dbReference type="PANTHER" id="PTHR32347">
    <property type="entry name" value="EFFLUX SYSTEM COMPONENT YKNX-RELATED"/>
    <property type="match status" value="1"/>
</dbReference>
<evidence type="ECO:0000256" key="1">
    <source>
        <dbReference type="ARBA" id="ARBA00004196"/>
    </source>
</evidence>
<dbReference type="EMBL" id="JAYGHG010000017">
    <property type="protein sequence ID" value="MEA5581984.1"/>
    <property type="molecule type" value="Genomic_DNA"/>
</dbReference>
<dbReference type="SUPFAM" id="SSF111369">
    <property type="entry name" value="HlyD-like secretion proteins"/>
    <property type="match status" value="3"/>
</dbReference>
<dbReference type="Proteomes" id="UP001302120">
    <property type="component" value="Unassembled WGS sequence"/>
</dbReference>
<feature type="domain" description="YknX-like barrel-sandwich hybrid" evidence="4">
    <location>
        <begin position="86"/>
        <end position="339"/>
    </location>
</feature>
<dbReference type="InterPro" id="IPR050465">
    <property type="entry name" value="UPF0194_transport"/>
</dbReference>
<dbReference type="InterPro" id="IPR058639">
    <property type="entry name" value="BSH_YknX-like"/>
</dbReference>
<dbReference type="NCBIfam" id="TIGR02971">
    <property type="entry name" value="heterocyst_DevB"/>
    <property type="match status" value="1"/>
</dbReference>
<evidence type="ECO:0000313" key="6">
    <source>
        <dbReference type="Proteomes" id="UP001302120"/>
    </source>
</evidence>
<feature type="coiled-coil region" evidence="3">
    <location>
        <begin position="179"/>
        <end position="206"/>
    </location>
</feature>
<keyword evidence="6" id="KW-1185">Reference proteome</keyword>
<keyword evidence="2 3" id="KW-0175">Coiled coil</keyword>
<organism evidence="5 6">
    <name type="scientific">Nodularia harveyana UHCC-0300</name>
    <dbReference type="NCBI Taxonomy" id="2974287"/>
    <lineage>
        <taxon>Bacteria</taxon>
        <taxon>Bacillati</taxon>
        <taxon>Cyanobacteriota</taxon>
        <taxon>Cyanophyceae</taxon>
        <taxon>Nostocales</taxon>
        <taxon>Nodulariaceae</taxon>
        <taxon>Nodularia</taxon>
    </lineage>
</organism>
<sequence length="433" mass="47170">MLPDSTAKGSAFVKPSSRQLIILTVATSLAIAGTTGYKFWQSQVLETTPTAEVSTPEIKTVTALGRLEPKGTVIKLSAPASSQGSRVEKLLVKEGDQVKTGQAIAILDNRDRLEAALQEAEASVKVAQINLDKIQEGAKVGEIEAQKAEMGRIQAQTLGDERQQRETVTRLEVQWQGEKTAQEATIKRLTAELKNAQVEFQRYQQLYSEGAISQSLFDSKRLSVDIITQQLSEAKAILKRIDGTGRQQITEARTVLARIQSTGSQQANVASATLDRITEVRPVDVAGAKAEVNRAIAAAKQAKANLDQAYVKSPQDGVILDINTRSGEMVSNDGIIDIGQTNQMYAVIEIYQSDVSKVEPQQRVRISSNSLPGELVGTVDWVGWKVERQNIINSDPTENIDSRVVEAHVKLDQASSQKAAKFTNLQVKAVIEL</sequence>
<gene>
    <name evidence="5" type="ORF">VB620_11605</name>
</gene>
<proteinExistence type="predicted"/>
<dbReference type="InterPro" id="IPR014315">
    <property type="entry name" value="ABC_heterocyst_DevB"/>
</dbReference>
<evidence type="ECO:0000313" key="5">
    <source>
        <dbReference type="EMBL" id="MEA5581984.1"/>
    </source>
</evidence>
<comment type="caution">
    <text evidence="5">The sequence shown here is derived from an EMBL/GenBank/DDBJ whole genome shotgun (WGS) entry which is preliminary data.</text>
</comment>